<dbReference type="EMBL" id="DAKRPA010000188">
    <property type="protein sequence ID" value="DAZ95823.1"/>
    <property type="molecule type" value="Genomic_DNA"/>
</dbReference>
<organism evidence="1 2">
    <name type="scientific">Lagenidium giganteum</name>
    <dbReference type="NCBI Taxonomy" id="4803"/>
    <lineage>
        <taxon>Eukaryota</taxon>
        <taxon>Sar</taxon>
        <taxon>Stramenopiles</taxon>
        <taxon>Oomycota</taxon>
        <taxon>Peronosporomycetes</taxon>
        <taxon>Pythiales</taxon>
        <taxon>Pythiaceae</taxon>
    </lineage>
</organism>
<evidence type="ECO:0000313" key="1">
    <source>
        <dbReference type="EMBL" id="DAZ95823.1"/>
    </source>
</evidence>
<comment type="caution">
    <text evidence="1">The sequence shown here is derived from an EMBL/GenBank/DDBJ whole genome shotgun (WGS) entry which is preliminary data.</text>
</comment>
<protein>
    <submittedName>
        <fullName evidence="1">Uncharacterized protein</fullName>
    </submittedName>
</protein>
<dbReference type="AlphaFoldDB" id="A0AAV2YPY8"/>
<name>A0AAV2YPY8_9STRA</name>
<accession>A0AAV2YPY8</accession>
<sequence>MSCSGNKADGACPGVDVTYLPYGSQCALVRTGVYGCRAWADAAHTALVPNPDLLNCPADSAPVSVVSDKYYCVKQPVCVGKASTGSCPGKAQGLPKDATCTLLPTNAYGCTLA</sequence>
<proteinExistence type="predicted"/>
<keyword evidence="2" id="KW-1185">Reference proteome</keyword>
<reference evidence="1" key="2">
    <citation type="journal article" date="2023" name="Microbiol Resour">
        <title>Decontamination and Annotation of the Draft Genome Sequence of the Oomycete Lagenidium giganteum ARSEF 373.</title>
        <authorList>
            <person name="Morgan W.R."/>
            <person name="Tartar A."/>
        </authorList>
    </citation>
    <scope>NUCLEOTIDE SEQUENCE</scope>
    <source>
        <strain evidence="1">ARSEF 373</strain>
    </source>
</reference>
<evidence type="ECO:0000313" key="2">
    <source>
        <dbReference type="Proteomes" id="UP001146120"/>
    </source>
</evidence>
<dbReference type="Proteomes" id="UP001146120">
    <property type="component" value="Unassembled WGS sequence"/>
</dbReference>
<reference evidence="1" key="1">
    <citation type="submission" date="2022-11" db="EMBL/GenBank/DDBJ databases">
        <authorList>
            <person name="Morgan W.R."/>
            <person name="Tartar A."/>
        </authorList>
    </citation>
    <scope>NUCLEOTIDE SEQUENCE</scope>
    <source>
        <strain evidence="1">ARSEF 373</strain>
    </source>
</reference>
<gene>
    <name evidence="1" type="ORF">N0F65_008542</name>
</gene>